<dbReference type="EMBL" id="CYKH01000590">
    <property type="protein sequence ID" value="CUG06483.1"/>
    <property type="molecule type" value="Genomic_DNA"/>
</dbReference>
<keyword evidence="2 3" id="KW-0040">ANK repeat</keyword>
<organism evidence="5 6">
    <name type="scientific">Bodo saltans</name>
    <name type="common">Flagellated protozoan</name>
    <dbReference type="NCBI Taxonomy" id="75058"/>
    <lineage>
        <taxon>Eukaryota</taxon>
        <taxon>Discoba</taxon>
        <taxon>Euglenozoa</taxon>
        <taxon>Kinetoplastea</taxon>
        <taxon>Metakinetoplastina</taxon>
        <taxon>Eubodonida</taxon>
        <taxon>Bodonidae</taxon>
        <taxon>Bodo</taxon>
    </lineage>
</organism>
<keyword evidence="6" id="KW-1185">Reference proteome</keyword>
<gene>
    <name evidence="5" type="ORF">BSAL_72880</name>
</gene>
<protein>
    <submittedName>
        <fullName evidence="5">Ankyrin repeat protein, putative</fullName>
    </submittedName>
</protein>
<dbReference type="PROSITE" id="PS50088">
    <property type="entry name" value="ANK_REPEAT"/>
    <property type="match status" value="5"/>
</dbReference>
<evidence type="ECO:0000256" key="3">
    <source>
        <dbReference type="PROSITE-ProRule" id="PRU00023"/>
    </source>
</evidence>
<evidence type="ECO:0000256" key="1">
    <source>
        <dbReference type="ARBA" id="ARBA00022737"/>
    </source>
</evidence>
<evidence type="ECO:0000256" key="4">
    <source>
        <dbReference type="SAM" id="MobiDB-lite"/>
    </source>
</evidence>
<evidence type="ECO:0000313" key="5">
    <source>
        <dbReference type="EMBL" id="CUG06483.1"/>
    </source>
</evidence>
<dbReference type="PROSITE" id="PS50297">
    <property type="entry name" value="ANK_REP_REGION"/>
    <property type="match status" value="5"/>
</dbReference>
<proteinExistence type="predicted"/>
<keyword evidence="1" id="KW-0677">Repeat</keyword>
<dbReference type="SMART" id="SM00248">
    <property type="entry name" value="ANK"/>
    <property type="match status" value="10"/>
</dbReference>
<feature type="repeat" description="ANK" evidence="3">
    <location>
        <begin position="359"/>
        <end position="382"/>
    </location>
</feature>
<feature type="repeat" description="ANK" evidence="3">
    <location>
        <begin position="42"/>
        <end position="74"/>
    </location>
</feature>
<dbReference type="AlphaFoldDB" id="A0A0S4IWU7"/>
<evidence type="ECO:0000313" key="6">
    <source>
        <dbReference type="Proteomes" id="UP000051952"/>
    </source>
</evidence>
<name>A0A0S4IWU7_BODSA</name>
<reference evidence="6" key="1">
    <citation type="submission" date="2015-09" db="EMBL/GenBank/DDBJ databases">
        <authorList>
            <consortium name="Pathogen Informatics"/>
        </authorList>
    </citation>
    <scope>NUCLEOTIDE SEQUENCE [LARGE SCALE GENOMIC DNA]</scope>
    <source>
        <strain evidence="6">Lake Konstanz</strain>
    </source>
</reference>
<feature type="region of interest" description="Disordered" evidence="4">
    <location>
        <begin position="731"/>
        <end position="753"/>
    </location>
</feature>
<dbReference type="PANTHER" id="PTHR24123">
    <property type="entry name" value="ANKYRIN REPEAT-CONTAINING"/>
    <property type="match status" value="1"/>
</dbReference>
<dbReference type="InterPro" id="IPR051165">
    <property type="entry name" value="Multifunctional_ANK_Repeat"/>
</dbReference>
<dbReference type="Pfam" id="PF00023">
    <property type="entry name" value="Ank"/>
    <property type="match status" value="2"/>
</dbReference>
<dbReference type="Pfam" id="PF12796">
    <property type="entry name" value="Ank_2"/>
    <property type="match status" value="2"/>
</dbReference>
<dbReference type="InterPro" id="IPR002110">
    <property type="entry name" value="Ankyrin_rpt"/>
</dbReference>
<sequence>MYSEKDTLPALHVAAAAGDVKDCEYLLSMMGRDAVDKEVTDDGMTALHMAVHQGRTDVVNLLLENGANLQIQTRNGATVYFLAAESGKVSVLRELVAAEHKSYSDPLDAFQSTEARVRTARVDGQTPLYAAASRGHSDMVRKLCILGADMSVTANNGLSPLHAAAQGGHVAAVTALLEQGVSEAYKSREPTTETPRDIAFLDMMKRVSFCCTGDPHQRHELANSLPLGNTCGLSSLCLAASLGHVAVIETLMKLCCDCIESHEVHFSLVAAVLSNHDKVICALKSRVPNDMWYDVPLLAAAVLNHSTNIKTLIALGAKPSRRCFSHQITPLHAAAAYGNVDAISSLIDAGASLLSQDANGWTPLHAASSMGHLSAVKVLIERDWYAGVIQARNRATPLHCAALFGHPDVLVALSQCIEVACLTQKRNNAASYTTPDIRDTIVAAVSLVTVTTPTSAENLAHVLRTFVDSASTKASFATAEVRDACVMLALSITTSTAACNLAFAFGSVVDGCAPAKALFATKEVRDACVRLSSVTRTTTGAGNLAYALGSIAGCSASTKILFATAEVRDACVRLASSITTPTATRNLAYALRELVDGAPALFATAEVRDVFVRLSLSITTTTTRKYLRYALQKLTDAAPALFATAEVRNARRRLTQLTDIVSLSLRAGAPSIVGGAFFGFGGALAAMALSLAHERLLETESYRYVMSLPSRVAEMLPGVARVISRLDSSGDAPGPIPLDGENESVRNSSFTSL</sequence>
<dbReference type="Gene3D" id="1.25.40.20">
    <property type="entry name" value="Ankyrin repeat-containing domain"/>
    <property type="match status" value="3"/>
</dbReference>
<feature type="repeat" description="ANK" evidence="3">
    <location>
        <begin position="326"/>
        <end position="358"/>
    </location>
</feature>
<feature type="repeat" description="ANK" evidence="3">
    <location>
        <begin position="123"/>
        <end position="155"/>
    </location>
</feature>
<evidence type="ECO:0000256" key="2">
    <source>
        <dbReference type="ARBA" id="ARBA00023043"/>
    </source>
</evidence>
<dbReference type="PANTHER" id="PTHR24123:SF33">
    <property type="entry name" value="PROTEIN HOS4"/>
    <property type="match status" value="1"/>
</dbReference>
<dbReference type="VEuPathDB" id="TriTrypDB:BSAL_72880"/>
<dbReference type="SUPFAM" id="SSF48403">
    <property type="entry name" value="Ankyrin repeat"/>
    <property type="match status" value="2"/>
</dbReference>
<feature type="repeat" description="ANK" evidence="3">
    <location>
        <begin position="156"/>
        <end position="188"/>
    </location>
</feature>
<dbReference type="InterPro" id="IPR036770">
    <property type="entry name" value="Ankyrin_rpt-contain_sf"/>
</dbReference>
<accession>A0A0S4IWU7</accession>
<dbReference type="Proteomes" id="UP000051952">
    <property type="component" value="Unassembled WGS sequence"/>
</dbReference>
<dbReference type="OrthoDB" id="194358at2759"/>